<organism evidence="1 2">
    <name type="scientific">Dufourea novaeangliae</name>
    <name type="common">Sweat bee</name>
    <dbReference type="NCBI Taxonomy" id="178035"/>
    <lineage>
        <taxon>Eukaryota</taxon>
        <taxon>Metazoa</taxon>
        <taxon>Ecdysozoa</taxon>
        <taxon>Arthropoda</taxon>
        <taxon>Hexapoda</taxon>
        <taxon>Insecta</taxon>
        <taxon>Pterygota</taxon>
        <taxon>Neoptera</taxon>
        <taxon>Endopterygota</taxon>
        <taxon>Hymenoptera</taxon>
        <taxon>Apocrita</taxon>
        <taxon>Aculeata</taxon>
        <taxon>Apoidea</taxon>
        <taxon>Anthophila</taxon>
        <taxon>Halictidae</taxon>
        <taxon>Rophitinae</taxon>
        <taxon>Dufourea</taxon>
    </lineage>
</organism>
<evidence type="ECO:0000313" key="1">
    <source>
        <dbReference type="EMBL" id="KZC10196.1"/>
    </source>
</evidence>
<gene>
    <name evidence="1" type="ORF">WN55_01179</name>
</gene>
<evidence type="ECO:0000313" key="2">
    <source>
        <dbReference type="Proteomes" id="UP000076502"/>
    </source>
</evidence>
<protein>
    <submittedName>
        <fullName evidence="1">Uncharacterized protein</fullName>
    </submittedName>
</protein>
<proteinExistence type="predicted"/>
<reference evidence="1 2" key="1">
    <citation type="submission" date="2015-07" db="EMBL/GenBank/DDBJ databases">
        <title>The genome of Dufourea novaeangliae.</title>
        <authorList>
            <person name="Pan H."/>
            <person name="Kapheim K."/>
        </authorList>
    </citation>
    <scope>NUCLEOTIDE SEQUENCE [LARGE SCALE GENOMIC DNA]</scope>
    <source>
        <strain evidence="1">0120121106</strain>
        <tissue evidence="1">Whole body</tissue>
    </source>
</reference>
<dbReference type="EMBL" id="KQ434886">
    <property type="protein sequence ID" value="KZC10196.1"/>
    <property type="molecule type" value="Genomic_DNA"/>
</dbReference>
<keyword evidence="2" id="KW-1185">Reference proteome</keyword>
<dbReference type="Proteomes" id="UP000076502">
    <property type="component" value="Unassembled WGS sequence"/>
</dbReference>
<accession>A0A154PE99</accession>
<dbReference type="AlphaFoldDB" id="A0A154PE99"/>
<sequence>MLHTVQLTVGISIYAVFVYRAVRDPEKYQCWSRFPLLDKEVYDKAEYYIAKAKAEAAALKK</sequence>
<name>A0A154PE99_DUFNO</name>